<dbReference type="Proteomes" id="UP000002729">
    <property type="component" value="Unassembled WGS sequence"/>
</dbReference>
<evidence type="ECO:0000313" key="3">
    <source>
        <dbReference type="Proteomes" id="UP000002729"/>
    </source>
</evidence>
<gene>
    <name evidence="2" type="ORF">AURANDRAFT_66744</name>
</gene>
<dbReference type="GeneID" id="20225932"/>
<dbReference type="EMBL" id="GL833145">
    <property type="protein sequence ID" value="EGB05029.1"/>
    <property type="molecule type" value="Genomic_DNA"/>
</dbReference>
<dbReference type="RefSeq" id="XP_009040380.1">
    <property type="nucleotide sequence ID" value="XM_009042132.1"/>
</dbReference>
<dbReference type="OrthoDB" id="10628602at2759"/>
<protein>
    <submittedName>
        <fullName evidence="2">Uncharacterized protein</fullName>
    </submittedName>
</protein>
<keyword evidence="3" id="KW-1185">Reference proteome</keyword>
<feature type="non-terminal residue" evidence="2">
    <location>
        <position position="709"/>
    </location>
</feature>
<accession>F0YIN0</accession>
<reference evidence="2 3" key="1">
    <citation type="journal article" date="2011" name="Proc. Natl. Acad. Sci. U.S.A.">
        <title>Niche of harmful alga Aureococcus anophagefferens revealed through ecogenomics.</title>
        <authorList>
            <person name="Gobler C.J."/>
            <person name="Berry D.L."/>
            <person name="Dyhrman S.T."/>
            <person name="Wilhelm S.W."/>
            <person name="Salamov A."/>
            <person name="Lobanov A.V."/>
            <person name="Zhang Y."/>
            <person name="Collier J.L."/>
            <person name="Wurch L.L."/>
            <person name="Kustka A.B."/>
            <person name="Dill B.D."/>
            <person name="Shah M."/>
            <person name="VerBerkmoes N.C."/>
            <person name="Kuo A."/>
            <person name="Terry A."/>
            <person name="Pangilinan J."/>
            <person name="Lindquist E.A."/>
            <person name="Lucas S."/>
            <person name="Paulsen I.T."/>
            <person name="Hattenrath-Lehmann T.K."/>
            <person name="Talmage S.C."/>
            <person name="Walker E.A."/>
            <person name="Koch F."/>
            <person name="Burson A.M."/>
            <person name="Marcoval M.A."/>
            <person name="Tang Y.Z."/>
            <person name="Lecleir G.R."/>
            <person name="Coyne K.J."/>
            <person name="Berg G.M."/>
            <person name="Bertrand E.M."/>
            <person name="Saito M.A."/>
            <person name="Gladyshev V.N."/>
            <person name="Grigoriev I.V."/>
        </authorList>
    </citation>
    <scope>NUCLEOTIDE SEQUENCE [LARGE SCALE GENOMIC DNA]</scope>
    <source>
        <strain evidence="3">CCMP 1984</strain>
    </source>
</reference>
<dbReference type="InParanoid" id="F0YIN0"/>
<feature type="compositionally biased region" description="Acidic residues" evidence="1">
    <location>
        <begin position="8"/>
        <end position="20"/>
    </location>
</feature>
<name>F0YIN0_AURAN</name>
<dbReference type="AlphaFoldDB" id="F0YIN0"/>
<evidence type="ECO:0000256" key="1">
    <source>
        <dbReference type="SAM" id="MobiDB-lite"/>
    </source>
</evidence>
<evidence type="ECO:0000313" key="2">
    <source>
        <dbReference type="EMBL" id="EGB05029.1"/>
    </source>
</evidence>
<feature type="region of interest" description="Disordered" evidence="1">
    <location>
        <begin position="501"/>
        <end position="530"/>
    </location>
</feature>
<proteinExistence type="predicted"/>
<feature type="region of interest" description="Disordered" evidence="1">
    <location>
        <begin position="1"/>
        <end position="49"/>
    </location>
</feature>
<feature type="compositionally biased region" description="Gly residues" evidence="1">
    <location>
        <begin position="436"/>
        <end position="445"/>
    </location>
</feature>
<dbReference type="eggNOG" id="ENOG502RG9Y">
    <property type="taxonomic scope" value="Eukaryota"/>
</dbReference>
<organism evidence="3">
    <name type="scientific">Aureococcus anophagefferens</name>
    <name type="common">Harmful bloom alga</name>
    <dbReference type="NCBI Taxonomy" id="44056"/>
    <lineage>
        <taxon>Eukaryota</taxon>
        <taxon>Sar</taxon>
        <taxon>Stramenopiles</taxon>
        <taxon>Ochrophyta</taxon>
        <taxon>Pelagophyceae</taxon>
        <taxon>Pelagomonadales</taxon>
        <taxon>Pelagomonadaceae</taxon>
        <taxon>Aureococcus</taxon>
    </lineage>
</organism>
<sequence>MVLKICADSDDSQDEDEDEAGHESDSYDFDANPKPTRETERQQHLTRVQPGQQHLTGVQPGGGYKTIAGLHYMYHNQGMAPPLRGHRVSLQKMFACFVVLFMTSWYRAHYHWTTLRLSVLELQSTLSGFERRHALKITAVKGKLLQYEEELASWKSRYRTLELHSMEQLLKAANELNLSEGAAKSSTNSMEGVSRQGGTKKPSQIGNQYAPKTAEVLKRGAFLALGACSAGEAQLCRNAVEFPTQPAKESRDGKVSFINASLRFTLVEALKQTVDGTRGALREARHTFTPRPDNHTLQRCASQFNKPPPLSAQLRAFAEHVWALGSERRIAYSVVDYHYRRGVADVALNYKSACDVTSFLCVALDLKTAVHACALGLDAVLYTANKAEIEGIVKKRQLELRARNNCQSRLRGKEGHGGQLDAGKYAILGTGRGAGIGAPRQGGGRESAAPPSRARSHPLRGDNFERGCKLLAQLDQQRWDNDESFRNLVVALTAIDRSMLDEEENSGDEREACIEGGRPPVRTGAPPLDGNRGASKSIFEIFRKEALSKRTFTDVVITAAEERNLSEALTQQLTKDNDGRLFLPTLRFTKPSKPHNKSVMPKPLSADQLYQNKLFVKQCRITWKRAQREMHSKLGAHLEKVSAVVAVGDRAKVTATGLWQIGVNQLAKWSEEDEEAKRQTAKEDQLEREDRAKITHAGFVKRKDRQLIR</sequence>
<feature type="region of interest" description="Disordered" evidence="1">
    <location>
        <begin position="436"/>
        <end position="461"/>
    </location>
</feature>
<dbReference type="KEGG" id="aaf:AURANDRAFT_66744"/>
<feature type="region of interest" description="Disordered" evidence="1">
    <location>
        <begin position="181"/>
        <end position="207"/>
    </location>
</feature>